<keyword evidence="3" id="KW-1015">Disulfide bond</keyword>
<dbReference type="EMBL" id="CP011125">
    <property type="protein sequence ID" value="AKF03542.1"/>
    <property type="molecule type" value="Genomic_DNA"/>
</dbReference>
<feature type="region of interest" description="Disordered" evidence="5">
    <location>
        <begin position="1830"/>
        <end position="1964"/>
    </location>
</feature>
<feature type="signal peptide" evidence="6">
    <location>
        <begin position="1"/>
        <end position="27"/>
    </location>
</feature>
<dbReference type="SUPFAM" id="SSF103647">
    <property type="entry name" value="TSP type-3 repeat"/>
    <property type="match status" value="1"/>
</dbReference>
<dbReference type="InterPro" id="IPR011936">
    <property type="entry name" value="Myxo_disulph_rpt"/>
</dbReference>
<dbReference type="Pfam" id="PF17936">
    <property type="entry name" value="Big_6"/>
    <property type="match status" value="1"/>
</dbReference>
<dbReference type="NCBIfam" id="TIGR02232">
    <property type="entry name" value="myxo_disulf_rpt"/>
    <property type="match status" value="1"/>
</dbReference>
<dbReference type="Pfam" id="PF01345">
    <property type="entry name" value="DUF11"/>
    <property type="match status" value="1"/>
</dbReference>
<dbReference type="SUPFAM" id="SSF103088">
    <property type="entry name" value="OmpA-like"/>
    <property type="match status" value="1"/>
</dbReference>
<dbReference type="PANTHER" id="PTHR30329:SF21">
    <property type="entry name" value="LIPOPROTEIN YIAD-RELATED"/>
    <property type="match status" value="1"/>
</dbReference>
<dbReference type="InterPro" id="IPR006665">
    <property type="entry name" value="OmpA-like"/>
</dbReference>
<evidence type="ECO:0000256" key="4">
    <source>
        <dbReference type="PROSITE-ProRule" id="PRU00473"/>
    </source>
</evidence>
<dbReference type="InterPro" id="IPR044016">
    <property type="entry name" value="Big_13"/>
</dbReference>
<dbReference type="InterPro" id="IPR041498">
    <property type="entry name" value="Big_6"/>
</dbReference>
<evidence type="ECO:0000256" key="3">
    <source>
        <dbReference type="ARBA" id="ARBA00023157"/>
    </source>
</evidence>
<dbReference type="KEGG" id="samy:DB32_000691"/>
<evidence type="ECO:0000313" key="8">
    <source>
        <dbReference type="EMBL" id="AKF03542.1"/>
    </source>
</evidence>
<dbReference type="CDD" id="cd07185">
    <property type="entry name" value="OmpA_C-like"/>
    <property type="match status" value="1"/>
</dbReference>
<dbReference type="NCBIfam" id="NF033510">
    <property type="entry name" value="Ca_tandemer"/>
    <property type="match status" value="8"/>
</dbReference>
<dbReference type="RefSeq" id="WP_053230990.1">
    <property type="nucleotide sequence ID" value="NZ_CP011125.1"/>
</dbReference>
<dbReference type="PROSITE" id="PS51123">
    <property type="entry name" value="OMPA_2"/>
    <property type="match status" value="1"/>
</dbReference>
<dbReference type="InterPro" id="IPR001434">
    <property type="entry name" value="OmcB-like_DUF11"/>
</dbReference>
<evidence type="ECO:0000256" key="5">
    <source>
        <dbReference type="SAM" id="MobiDB-lite"/>
    </source>
</evidence>
<dbReference type="NCBIfam" id="TIGR01451">
    <property type="entry name" value="B_ant_repeat"/>
    <property type="match status" value="1"/>
</dbReference>
<keyword evidence="9" id="KW-1185">Reference proteome</keyword>
<feature type="compositionally biased region" description="Acidic residues" evidence="5">
    <location>
        <begin position="1890"/>
        <end position="1912"/>
    </location>
</feature>
<feature type="compositionally biased region" description="Low complexity" evidence="5">
    <location>
        <begin position="1462"/>
        <end position="1471"/>
    </location>
</feature>
<gene>
    <name evidence="8" type="ORF">DB32_000691</name>
</gene>
<evidence type="ECO:0000256" key="2">
    <source>
        <dbReference type="ARBA" id="ARBA00022737"/>
    </source>
</evidence>
<feature type="region of interest" description="Disordered" evidence="5">
    <location>
        <begin position="1003"/>
        <end position="1022"/>
    </location>
</feature>
<dbReference type="Proteomes" id="UP000034883">
    <property type="component" value="Chromosome"/>
</dbReference>
<dbReference type="Gene3D" id="3.30.1330.60">
    <property type="entry name" value="OmpA-like domain"/>
    <property type="match status" value="1"/>
</dbReference>
<dbReference type="InterPro" id="IPR036737">
    <property type="entry name" value="OmpA-like_sf"/>
</dbReference>
<name>A0A0F6VZG2_9BACT</name>
<dbReference type="InterPro" id="IPR028974">
    <property type="entry name" value="TSP_type-3_rpt"/>
</dbReference>
<dbReference type="STRING" id="927083.DB32_000691"/>
<dbReference type="InterPro" id="IPR013783">
    <property type="entry name" value="Ig-like_fold"/>
</dbReference>
<feature type="compositionally biased region" description="Low complexity" evidence="5">
    <location>
        <begin position="1011"/>
        <end position="1022"/>
    </location>
</feature>
<feature type="compositionally biased region" description="Acidic residues" evidence="5">
    <location>
        <begin position="1441"/>
        <end position="1450"/>
    </location>
</feature>
<evidence type="ECO:0000256" key="1">
    <source>
        <dbReference type="ARBA" id="ARBA00022729"/>
    </source>
</evidence>
<dbReference type="Pfam" id="PF19077">
    <property type="entry name" value="Big_13"/>
    <property type="match status" value="7"/>
</dbReference>
<feature type="compositionally biased region" description="Acidic residues" evidence="5">
    <location>
        <begin position="1387"/>
        <end position="1402"/>
    </location>
</feature>
<dbReference type="PANTHER" id="PTHR30329">
    <property type="entry name" value="STATOR ELEMENT OF FLAGELLAR MOTOR COMPLEX"/>
    <property type="match status" value="1"/>
</dbReference>
<keyword evidence="1 6" id="KW-0732">Signal</keyword>
<dbReference type="Gene3D" id="2.60.40.10">
    <property type="entry name" value="Immunoglobulins"/>
    <property type="match status" value="8"/>
</dbReference>
<dbReference type="InterPro" id="IPR050330">
    <property type="entry name" value="Bact_OuterMem_StrucFunc"/>
</dbReference>
<feature type="compositionally biased region" description="Acidic residues" evidence="5">
    <location>
        <begin position="1270"/>
        <end position="1282"/>
    </location>
</feature>
<feature type="compositionally biased region" description="Acidic residues" evidence="5">
    <location>
        <begin position="1291"/>
        <end position="1306"/>
    </location>
</feature>
<evidence type="ECO:0000259" key="7">
    <source>
        <dbReference type="PROSITE" id="PS51123"/>
    </source>
</evidence>
<dbReference type="InterPro" id="IPR047589">
    <property type="entry name" value="DUF11_rpt"/>
</dbReference>
<feature type="region of interest" description="Disordered" evidence="5">
    <location>
        <begin position="1248"/>
        <end position="1475"/>
    </location>
</feature>
<dbReference type="Pfam" id="PF00691">
    <property type="entry name" value="OmpA"/>
    <property type="match status" value="1"/>
</dbReference>
<reference evidence="8 9" key="1">
    <citation type="submission" date="2015-03" db="EMBL/GenBank/DDBJ databases">
        <title>Genome assembly of Sandaracinus amylolyticus DSM 53668.</title>
        <authorList>
            <person name="Sharma G."/>
            <person name="Subramanian S."/>
        </authorList>
    </citation>
    <scope>NUCLEOTIDE SEQUENCE [LARGE SCALE GENOMIC DNA]</scope>
    <source>
        <strain evidence="8 9">DSM 53668</strain>
    </source>
</reference>
<feature type="chain" id="PRO_5002511160" evidence="6">
    <location>
        <begin position="28"/>
        <end position="2107"/>
    </location>
</feature>
<keyword evidence="2" id="KW-0677">Repeat</keyword>
<feature type="compositionally biased region" description="Basic and acidic residues" evidence="5">
    <location>
        <begin position="1340"/>
        <end position="1362"/>
    </location>
</feature>
<feature type="compositionally biased region" description="Basic and acidic residues" evidence="5">
    <location>
        <begin position="1406"/>
        <end position="1426"/>
    </location>
</feature>
<accession>A0A0F6VZG2</accession>
<dbReference type="GO" id="GO:0016020">
    <property type="term" value="C:membrane"/>
    <property type="evidence" value="ECO:0007669"/>
    <property type="project" value="UniProtKB-UniRule"/>
</dbReference>
<sequence length="2107" mass="213618">MSERSLVVGSLASLLVVLSLPAPTASAQTRAATLRTRFDQPGDITFAANSIMTCRAGTGGSGANLCETARASASSTRDDNDYAMVPIDADNGVLPAAEASTTFDSSSSDLVIAPTATVSWAGLYWQCVSSGNSSTPAPDATRRNRVLFRAPGGSYTEVTATVLDAIVDNGANLFQGFADVTATVQSAGAGTYWTGNIQCDSGATNHYGGWTLVVVYRDETEPLRDLVVYDAWRTYNATQIDIDVTGFVTPPSGSVNSRVGVVFYDGDRGSTDTLRLISGTRNTLLGGGTVNPNDNIGNSTITRFGANVTTRTPAYVNTLGYDADLIATVDALPNGATSARIRGQTSGEFIALGVVTFATDIYAPEIDLAKTAVDVNGGQLVPGDVLEYTISGVNSGQDPAIGVVVRDAIPAGTTYVAGSLRVDGAAVTDSPGDDRGEYEVANARIVARVGTGANAAMGGRMNPSDTTTIVFRVRLAPAIPGGTRITNVATATYSGLTLGTGTTFTGSSDGDSGTPGNQPTETPVGAICGDTVITSPETCDDGATANGDGCSAFCRIEVRVVSPDGTTTSSTTPPISGTADPSATVVVAIDGAAVGTVTANAAGAWTFTPATPLAAGAHTIVATATDTGAHVTTDTATVTIDTGTTVAITTPAEGSATSDRTPAISGTGEPGATVVVRVDGNVVGTVTVSAGGTWTVTVGSNLAEGAHTVTASATDAVGHTATDSNTFRVDTATSVAITEPAEGATTSDTTPTIRGTAEPGATVVVSIDGTTIGTVVASAGGTFEVTPTTPLADGAHTATARATDAAGNVATDTSSFTVDSTTFVSITAPEEGDTIASATPTITGTAEPGASVEVTIDGTVLGSVTADASGAWSIVVPSALAQGPHTVVADALHGGATASASATFTVDSTTTVELQQPTEGEIVGTATPTITGTAEPGASIAITIDGAAVGTVTADAEGNWTFVPSTPLGEGTHDVDVVATDGIGNTATDDGSFVVDTSLPSLEIVSPGDETSTASTTPTITGTSEPGLVVTVSIDGALLGSVTTDASGAWSIPVTTPLAEGPHEVVATTTDAAGHAATDENQFTVDTGAPTVTITSPAHGARVPTDAPTITGTADPGATVEVFVDGALVATVTADASGAWSTTAGPLADGSHEVRAVARDDAGNTATATSGFVVDTSTEVAITSPADGGAVGSATPTITGTAEPGASVEVRADGTVIGTVVAGADGTWSIAITTPLAAGDHTIDAHATDSVGNTADATSDFEYDPSSLDTDGDGLSDADECPDAPCRDSDGDGDPDYDDADDDDDGVPTSVECTTAPCADTDGDGTSDHLDTDDDGDGVPTRDEAPGGVTRDTDLDERPDHLDPDDDGDGLPTSDECGTAPCRDSDGDGDADFVDPDDDDDGIPTSRERADGDTHGDDVDGDDRPNWLDTDADGDGRLDGDEGLGDEDGDGTPNYLDPFVPAPDAGANDGDAGTGGDAGVTGGGLAGGACHCSTPGAMGARGNVGLAIAGLLGLALLLRRRRGVIAAVGVGAALASTTTAHAQSQGFTLDPFRAAETPNDGFAVSGVRGLGHLDFGARLVLDYGLDPLVFEERLGDASTQTISVVEHQLVGNLALSLGLFDRVVVFAGLPATFVSEGQDSALGLTADGTTIGDPYLGVRVRLFGEANDVAALALQVAGSAPLSEVASEGQRFAGERGFVFLPRIALEVRPHERVRFAVNVGARLREPSRIVNLEVSHELTYGVGATVVALPGVLDLVAELYGSTGFETFFERESSPLEAIGGVRVHPVCGFNVGLAGGAGLTRGYGAAAFRGVLELSYAYEARCREQPAAAEPLAPPPPSDTDHDGLLDDADQCPNEPEDADSWQDEDGCPDLDNDADGVLDTSDGAPNEPEDRDGFQDEDGVPELDNDADGVPDASDGAPNEPEDRDGFQDADGVPEPDNDRDTLLDPEDECPTAPGRVEDRGCPRAVRLDEASGTIVILQRVEFATNRDTILERSFPILEEVRAVLDANPQLRRVRIEGHTDDRGRDDRNLDLSMRRAGSVMRWLVEHGIDATRLEGAGCGELHPMDSNRTQAGRQLNRRVEFLIVDPPSPTARAAREGCVSVTD</sequence>
<evidence type="ECO:0000313" key="9">
    <source>
        <dbReference type="Proteomes" id="UP000034883"/>
    </source>
</evidence>
<dbReference type="GO" id="GO:0005509">
    <property type="term" value="F:calcium ion binding"/>
    <property type="evidence" value="ECO:0007669"/>
    <property type="project" value="InterPro"/>
</dbReference>
<protein>
    <submittedName>
        <fullName evidence="8">Internalin</fullName>
    </submittedName>
</protein>
<dbReference type="OrthoDB" id="5484889at2"/>
<keyword evidence="4" id="KW-0472">Membrane</keyword>
<feature type="domain" description="OmpA-like" evidence="7">
    <location>
        <begin position="1973"/>
        <end position="2091"/>
    </location>
</feature>
<proteinExistence type="predicted"/>
<feature type="compositionally biased region" description="Acidic residues" evidence="5">
    <location>
        <begin position="1321"/>
        <end position="1337"/>
    </location>
</feature>
<feature type="compositionally biased region" description="Acidic residues" evidence="5">
    <location>
        <begin position="1848"/>
        <end position="1879"/>
    </location>
</feature>
<evidence type="ECO:0000256" key="6">
    <source>
        <dbReference type="SAM" id="SignalP"/>
    </source>
</evidence>
<organism evidence="8 9">
    <name type="scientific">Sandaracinus amylolyticus</name>
    <dbReference type="NCBI Taxonomy" id="927083"/>
    <lineage>
        <taxon>Bacteria</taxon>
        <taxon>Pseudomonadati</taxon>
        <taxon>Myxococcota</taxon>
        <taxon>Polyangia</taxon>
        <taxon>Polyangiales</taxon>
        <taxon>Sandaracinaceae</taxon>
        <taxon>Sandaracinus</taxon>
    </lineage>
</organism>